<dbReference type="EMBL" id="QNUK01000195">
    <property type="protein sequence ID" value="KAF5898576.1"/>
    <property type="molecule type" value="Genomic_DNA"/>
</dbReference>
<accession>A0A8J4X2J1</accession>
<feature type="region of interest" description="Disordered" evidence="1">
    <location>
        <begin position="27"/>
        <end position="51"/>
    </location>
</feature>
<protein>
    <submittedName>
        <fullName evidence="2">Uncharacterized protein</fullName>
    </submittedName>
</protein>
<organism evidence="2 3">
    <name type="scientific">Clarias magur</name>
    <name type="common">Asian catfish</name>
    <name type="synonym">Macropteronotus magur</name>
    <dbReference type="NCBI Taxonomy" id="1594786"/>
    <lineage>
        <taxon>Eukaryota</taxon>
        <taxon>Metazoa</taxon>
        <taxon>Chordata</taxon>
        <taxon>Craniata</taxon>
        <taxon>Vertebrata</taxon>
        <taxon>Euteleostomi</taxon>
        <taxon>Actinopterygii</taxon>
        <taxon>Neopterygii</taxon>
        <taxon>Teleostei</taxon>
        <taxon>Ostariophysi</taxon>
        <taxon>Siluriformes</taxon>
        <taxon>Clariidae</taxon>
        <taxon>Clarias</taxon>
    </lineage>
</organism>
<keyword evidence="3" id="KW-1185">Reference proteome</keyword>
<dbReference type="Proteomes" id="UP000727407">
    <property type="component" value="Unassembled WGS sequence"/>
</dbReference>
<evidence type="ECO:0000313" key="2">
    <source>
        <dbReference type="EMBL" id="KAF5898576.1"/>
    </source>
</evidence>
<gene>
    <name evidence="2" type="ORF">DAT39_011703</name>
</gene>
<name>A0A8J4X2J1_CLAMG</name>
<feature type="non-terminal residue" evidence="2">
    <location>
        <position position="51"/>
    </location>
</feature>
<evidence type="ECO:0000256" key="1">
    <source>
        <dbReference type="SAM" id="MobiDB-lite"/>
    </source>
</evidence>
<proteinExistence type="predicted"/>
<dbReference type="AlphaFoldDB" id="A0A8J4X2J1"/>
<reference evidence="2" key="1">
    <citation type="submission" date="2020-07" db="EMBL/GenBank/DDBJ databases">
        <title>Clarias magur genome sequencing, assembly and annotation.</title>
        <authorList>
            <person name="Kushwaha B."/>
            <person name="Kumar R."/>
            <person name="Das P."/>
            <person name="Joshi C.G."/>
            <person name="Kumar D."/>
            <person name="Nagpure N.S."/>
            <person name="Pandey M."/>
            <person name="Agarwal S."/>
            <person name="Srivastava S."/>
            <person name="Singh M."/>
            <person name="Sahoo L."/>
            <person name="Jayasankar P."/>
            <person name="Meher P.K."/>
            <person name="Koringa P.G."/>
            <person name="Iquebal M.A."/>
            <person name="Das S.P."/>
            <person name="Bit A."/>
            <person name="Patnaik S."/>
            <person name="Patel N."/>
            <person name="Shah T.M."/>
            <person name="Hinsu A."/>
            <person name="Jena J.K."/>
        </authorList>
    </citation>
    <scope>NUCLEOTIDE SEQUENCE</scope>
    <source>
        <strain evidence="2">CIFAMagur01</strain>
        <tissue evidence="2">Testis</tissue>
    </source>
</reference>
<comment type="caution">
    <text evidence="2">The sequence shown here is derived from an EMBL/GenBank/DDBJ whole genome shotgun (WGS) entry which is preliminary data.</text>
</comment>
<sequence length="51" mass="5839">HSLNVLYYPTILQITDEDTANHNFQETWQQPPKSRHLVKANSATKSSATEQ</sequence>
<evidence type="ECO:0000313" key="3">
    <source>
        <dbReference type="Proteomes" id="UP000727407"/>
    </source>
</evidence>
<feature type="compositionally biased region" description="Polar residues" evidence="1">
    <location>
        <begin position="41"/>
        <end position="51"/>
    </location>
</feature>
<feature type="non-terminal residue" evidence="2">
    <location>
        <position position="1"/>
    </location>
</feature>